<dbReference type="InterPro" id="IPR027395">
    <property type="entry name" value="WH_DNA-bd_dom"/>
</dbReference>
<dbReference type="PANTHER" id="PTHR37318:SF1">
    <property type="entry name" value="BSL7504 PROTEIN"/>
    <property type="match status" value="1"/>
</dbReference>
<dbReference type="Pfam" id="PF13601">
    <property type="entry name" value="HTH_34"/>
    <property type="match status" value="1"/>
</dbReference>
<dbReference type="Proteomes" id="UP000305233">
    <property type="component" value="Unassembled WGS sequence"/>
</dbReference>
<evidence type="ECO:0000259" key="1">
    <source>
        <dbReference type="Pfam" id="PF13601"/>
    </source>
</evidence>
<dbReference type="SUPFAM" id="SSF46785">
    <property type="entry name" value="Winged helix' DNA-binding domain"/>
    <property type="match status" value="1"/>
</dbReference>
<gene>
    <name evidence="2" type="ORF">E8P82_10735</name>
</gene>
<keyword evidence="3" id="KW-1185">Reference proteome</keyword>
<dbReference type="RefSeq" id="WP_136454806.1">
    <property type="nucleotide sequence ID" value="NZ_SSWH01000009.1"/>
</dbReference>
<dbReference type="InterPro" id="IPR036388">
    <property type="entry name" value="WH-like_DNA-bd_sf"/>
</dbReference>
<feature type="domain" description="Winged helix DNA-binding" evidence="1">
    <location>
        <begin position="22"/>
        <end position="100"/>
    </location>
</feature>
<dbReference type="PANTHER" id="PTHR37318">
    <property type="entry name" value="BSL7504 PROTEIN"/>
    <property type="match status" value="1"/>
</dbReference>
<protein>
    <submittedName>
        <fullName evidence="2">Transcriptional regulator</fullName>
    </submittedName>
</protein>
<proteinExistence type="predicted"/>
<dbReference type="AlphaFoldDB" id="A0A4V3Z5D1"/>
<organism evidence="2 3">
    <name type="scientific">Arthrobacter echini</name>
    <dbReference type="NCBI Taxonomy" id="1529066"/>
    <lineage>
        <taxon>Bacteria</taxon>
        <taxon>Bacillati</taxon>
        <taxon>Actinomycetota</taxon>
        <taxon>Actinomycetes</taxon>
        <taxon>Micrococcales</taxon>
        <taxon>Micrococcaceae</taxon>
        <taxon>Arthrobacter</taxon>
    </lineage>
</organism>
<evidence type="ECO:0000313" key="2">
    <source>
        <dbReference type="EMBL" id="THJ65759.1"/>
    </source>
</evidence>
<dbReference type="InterPro" id="IPR036390">
    <property type="entry name" value="WH_DNA-bd_sf"/>
</dbReference>
<name>A0A4V3Z5D1_9MICC</name>
<sequence>MNALATPDHPRRQLDDALGHPVRFSLTAALAQAEEIDFATLRDHLQVSDSVLSKQATALESVGYVKIRKGYIGKRPRTWLKLTKEGERAWRNHLVALQEIAFPSGLLEP</sequence>
<dbReference type="OrthoDB" id="4952043at2"/>
<accession>A0A4V3Z5D1</accession>
<reference evidence="2 3" key="1">
    <citation type="submission" date="2019-04" db="EMBL/GenBank/DDBJ databases">
        <authorList>
            <person name="Liu Q."/>
            <person name="Xin Y.-H."/>
        </authorList>
    </citation>
    <scope>NUCLEOTIDE SEQUENCE [LARGE SCALE GENOMIC DNA]</scope>
    <source>
        <strain evidence="2 3">AM23</strain>
    </source>
</reference>
<comment type="caution">
    <text evidence="2">The sequence shown here is derived from an EMBL/GenBank/DDBJ whole genome shotgun (WGS) entry which is preliminary data.</text>
</comment>
<dbReference type="Gene3D" id="1.10.10.10">
    <property type="entry name" value="Winged helix-like DNA-binding domain superfamily/Winged helix DNA-binding domain"/>
    <property type="match status" value="1"/>
</dbReference>
<evidence type="ECO:0000313" key="3">
    <source>
        <dbReference type="Proteomes" id="UP000305233"/>
    </source>
</evidence>
<dbReference type="EMBL" id="SSWH01000009">
    <property type="protein sequence ID" value="THJ65759.1"/>
    <property type="molecule type" value="Genomic_DNA"/>
</dbReference>